<comment type="caution">
    <text evidence="3">The sequence shown here is derived from an EMBL/GenBank/DDBJ whole genome shotgun (WGS) entry which is preliminary data.</text>
</comment>
<dbReference type="InterPro" id="IPR043712">
    <property type="entry name" value="DUF5652"/>
</dbReference>
<reference evidence="3 4" key="1">
    <citation type="journal article" date="2015" name="Nature">
        <title>rRNA introns, odd ribosomes, and small enigmatic genomes across a large radiation of phyla.</title>
        <authorList>
            <person name="Brown C.T."/>
            <person name="Hug L.A."/>
            <person name="Thomas B.C."/>
            <person name="Sharon I."/>
            <person name="Castelle C.J."/>
            <person name="Singh A."/>
            <person name="Wilkins M.J."/>
            <person name="Williams K.H."/>
            <person name="Banfield J.F."/>
        </authorList>
    </citation>
    <scope>NUCLEOTIDE SEQUENCE [LARGE SCALE GENOMIC DNA]</scope>
</reference>
<evidence type="ECO:0000313" key="4">
    <source>
        <dbReference type="Proteomes" id="UP000034894"/>
    </source>
</evidence>
<evidence type="ECO:0000256" key="1">
    <source>
        <dbReference type="SAM" id="Phobius"/>
    </source>
</evidence>
<feature type="transmembrane region" description="Helical" evidence="1">
    <location>
        <begin position="37"/>
        <end position="58"/>
    </location>
</feature>
<keyword evidence="1" id="KW-0812">Transmembrane</keyword>
<evidence type="ECO:0000313" key="3">
    <source>
        <dbReference type="EMBL" id="KKS97673.1"/>
    </source>
</evidence>
<keyword evidence="1" id="KW-0472">Membrane</keyword>
<organism evidence="3 4">
    <name type="scientific">Candidatus Gottesmanbacteria bacterium GW2011_GWA2_43_14</name>
    <dbReference type="NCBI Taxonomy" id="1618443"/>
    <lineage>
        <taxon>Bacteria</taxon>
        <taxon>Candidatus Gottesmaniibacteriota</taxon>
    </lineage>
</organism>
<evidence type="ECO:0000259" key="2">
    <source>
        <dbReference type="Pfam" id="PF18893"/>
    </source>
</evidence>
<sequence length="75" mass="8996">MPNFFPENRWLFLPVLLLEMVLKGFALWKAARREQKYWFIALLVLNTVGILPLIYLLFFSEKIHFKQSAKPSKRK</sequence>
<name>A0A0G1GFR5_9BACT</name>
<dbReference type="Proteomes" id="UP000034894">
    <property type="component" value="Unassembled WGS sequence"/>
</dbReference>
<proteinExistence type="predicted"/>
<feature type="transmembrane region" description="Helical" evidence="1">
    <location>
        <begin position="12"/>
        <end position="31"/>
    </location>
</feature>
<dbReference type="EMBL" id="LCFP01000006">
    <property type="protein sequence ID" value="KKS97673.1"/>
    <property type="molecule type" value="Genomic_DNA"/>
</dbReference>
<accession>A0A0G1GFR5</accession>
<dbReference type="AlphaFoldDB" id="A0A0G1GFR5"/>
<dbReference type="Pfam" id="PF18893">
    <property type="entry name" value="DUF5652"/>
    <property type="match status" value="1"/>
</dbReference>
<dbReference type="STRING" id="1618443.UV73_C0006G0027"/>
<protein>
    <recommendedName>
        <fullName evidence="2">DUF5652 domain-containing protein</fullName>
    </recommendedName>
</protein>
<feature type="domain" description="DUF5652" evidence="2">
    <location>
        <begin position="8"/>
        <end position="64"/>
    </location>
</feature>
<gene>
    <name evidence="3" type="ORF">UV73_C0006G0027</name>
</gene>
<keyword evidence="1" id="KW-1133">Transmembrane helix</keyword>